<gene>
    <name evidence="1" type="ORF">CLV90_1691</name>
</gene>
<proteinExistence type="predicted"/>
<comment type="caution">
    <text evidence="1">The sequence shown here is derived from an EMBL/GenBank/DDBJ whole genome shotgun (WGS) entry which is preliminary data.</text>
</comment>
<dbReference type="Pfam" id="PF07606">
    <property type="entry name" value="DUF1569"/>
    <property type="match status" value="1"/>
</dbReference>
<dbReference type="InterPro" id="IPR034660">
    <property type="entry name" value="DinB/YfiT-like"/>
</dbReference>
<dbReference type="RefSeq" id="WP_133686983.1">
    <property type="nucleotide sequence ID" value="NZ_SOAY01000010.1"/>
</dbReference>
<dbReference type="Proteomes" id="UP000294749">
    <property type="component" value="Unassembled WGS sequence"/>
</dbReference>
<dbReference type="AlphaFoldDB" id="A0A4R7KA32"/>
<sequence>MKTIFNKNINSELIERIQTLKASDNAQWGKMNSYQMLKHCTLSEELFQGKKEYKRLFIGKLFGGMALKGIMKNELPMKKNQPTHPEFKISGTGDFDIEKEKWISLLNEYNGYSNSEFIHPFFGKMTNEEIGIFVYKHTDHHLRQFGR</sequence>
<protein>
    <submittedName>
        <fullName evidence="1">Uncharacterized protein DUF1569</fullName>
    </submittedName>
</protein>
<dbReference type="EMBL" id="SOAY01000010">
    <property type="protein sequence ID" value="TDT47612.1"/>
    <property type="molecule type" value="Genomic_DNA"/>
</dbReference>
<reference evidence="1 2" key="1">
    <citation type="submission" date="2019-03" db="EMBL/GenBank/DDBJ databases">
        <title>Genomic Encyclopedia of Archaeal and Bacterial Type Strains, Phase II (KMG-II): from individual species to whole genera.</title>
        <authorList>
            <person name="Goeker M."/>
        </authorList>
    </citation>
    <scope>NUCLEOTIDE SEQUENCE [LARGE SCALE GENOMIC DNA]</scope>
    <source>
        <strain evidence="1 2">DSM 25233</strain>
    </source>
</reference>
<dbReference type="InterPro" id="IPR011463">
    <property type="entry name" value="DUF1569"/>
</dbReference>
<accession>A0A4R7KA32</accession>
<dbReference type="Gene3D" id="1.20.120.450">
    <property type="entry name" value="dinb family like domain"/>
    <property type="match status" value="1"/>
</dbReference>
<evidence type="ECO:0000313" key="1">
    <source>
        <dbReference type="EMBL" id="TDT47612.1"/>
    </source>
</evidence>
<organism evidence="1 2">
    <name type="scientific">Maribacter spongiicola</name>
    <dbReference type="NCBI Taxonomy" id="1206753"/>
    <lineage>
        <taxon>Bacteria</taxon>
        <taxon>Pseudomonadati</taxon>
        <taxon>Bacteroidota</taxon>
        <taxon>Flavobacteriia</taxon>
        <taxon>Flavobacteriales</taxon>
        <taxon>Flavobacteriaceae</taxon>
        <taxon>Maribacter</taxon>
    </lineage>
</organism>
<name>A0A4R7KA32_9FLAO</name>
<keyword evidence="2" id="KW-1185">Reference proteome</keyword>
<evidence type="ECO:0000313" key="2">
    <source>
        <dbReference type="Proteomes" id="UP000294749"/>
    </source>
</evidence>
<dbReference type="OrthoDB" id="2599194at2"/>